<dbReference type="EMBL" id="VBAP01000001">
    <property type="protein sequence ID" value="TMI77407.1"/>
    <property type="molecule type" value="Genomic_DNA"/>
</dbReference>
<dbReference type="InterPro" id="IPR003673">
    <property type="entry name" value="CoA-Trfase_fam_III"/>
</dbReference>
<proteinExistence type="predicted"/>
<dbReference type="Proteomes" id="UP000318834">
    <property type="component" value="Unassembled WGS sequence"/>
</dbReference>
<dbReference type="InterPro" id="IPR044855">
    <property type="entry name" value="CoA-Trfase_III_dom3_sf"/>
</dbReference>
<evidence type="ECO:0000313" key="3">
    <source>
        <dbReference type="EMBL" id="TMI77407.1"/>
    </source>
</evidence>
<protein>
    <submittedName>
        <fullName evidence="3">CoA transferase</fullName>
    </submittedName>
</protein>
<feature type="region of interest" description="Disordered" evidence="2">
    <location>
        <begin position="356"/>
        <end position="376"/>
    </location>
</feature>
<dbReference type="PANTHER" id="PTHR48207:SF3">
    <property type="entry name" value="SUCCINATE--HYDROXYMETHYLGLUTARATE COA-TRANSFERASE"/>
    <property type="match status" value="1"/>
</dbReference>
<dbReference type="PANTHER" id="PTHR48207">
    <property type="entry name" value="SUCCINATE--HYDROXYMETHYLGLUTARATE COA-TRANSFERASE"/>
    <property type="match status" value="1"/>
</dbReference>
<dbReference type="SUPFAM" id="SSF89796">
    <property type="entry name" value="CoA-transferase family III (CaiB/BaiF)"/>
    <property type="match status" value="1"/>
</dbReference>
<evidence type="ECO:0000256" key="2">
    <source>
        <dbReference type="SAM" id="MobiDB-lite"/>
    </source>
</evidence>
<name>A0A537J1K7_9BACT</name>
<dbReference type="InterPro" id="IPR023606">
    <property type="entry name" value="CoA-Trfase_III_dom_1_sf"/>
</dbReference>
<dbReference type="Gene3D" id="3.40.50.10540">
    <property type="entry name" value="Crotonobetainyl-coa:carnitine coa-transferase, domain 1"/>
    <property type="match status" value="1"/>
</dbReference>
<organism evidence="3 4">
    <name type="scientific">Candidatus Segetimicrobium genomatis</name>
    <dbReference type="NCBI Taxonomy" id="2569760"/>
    <lineage>
        <taxon>Bacteria</taxon>
        <taxon>Bacillati</taxon>
        <taxon>Candidatus Sysuimicrobiota</taxon>
        <taxon>Candidatus Sysuimicrobiia</taxon>
        <taxon>Candidatus Sysuimicrobiales</taxon>
        <taxon>Candidatus Segetimicrobiaceae</taxon>
        <taxon>Candidatus Segetimicrobium</taxon>
    </lineage>
</organism>
<evidence type="ECO:0000313" key="4">
    <source>
        <dbReference type="Proteomes" id="UP000318834"/>
    </source>
</evidence>
<dbReference type="GO" id="GO:0008410">
    <property type="term" value="F:CoA-transferase activity"/>
    <property type="evidence" value="ECO:0007669"/>
    <property type="project" value="TreeGrafter"/>
</dbReference>
<comment type="caution">
    <text evidence="3">The sequence shown here is derived from an EMBL/GenBank/DDBJ whole genome shotgun (WGS) entry which is preliminary data.</text>
</comment>
<dbReference type="Pfam" id="PF02515">
    <property type="entry name" value="CoA_transf_3"/>
    <property type="match status" value="1"/>
</dbReference>
<dbReference type="InterPro" id="IPR050483">
    <property type="entry name" value="CoA-transferase_III_domain"/>
</dbReference>
<accession>A0A537J1K7</accession>
<dbReference type="Gene3D" id="3.30.1540.10">
    <property type="entry name" value="formyl-coa transferase, domain 3"/>
    <property type="match status" value="1"/>
</dbReference>
<evidence type="ECO:0000256" key="1">
    <source>
        <dbReference type="ARBA" id="ARBA00022679"/>
    </source>
</evidence>
<sequence>MGAGGNALQPLEDLLVVDLTRALAGPFCTLMLSDLGARVVKVETPDGGDDTRGWGPPFVGTESAYFLSVNRNKESLALNLKDARGAAILRRLLARADVLVENFRPGTMDRFGLGYQALRPEFPRLVYVSISGFGQDGPFRERTAYDLILQGMGGLMGITGEEGGSPVKVGVAIADICAGMYAAFGILAALRVRERTGRGQLVDTALLDGQVSWLTYNAGFYFATGDDPGRLGSAHPTIVPYQAFRTKDGYLNVAVGSEAIWRRFCEIIDPVMADDARYVTNRDRVAHRKVLISHLQRIFETRPTAAWVEVLDGAGVPNGPILSLAQVFAHPQVRHRQMVAEMDHPTAGRIRQTGVPVKLSDTPGRLRTPPPTLGQHTNTILRELGISDREIETLRREKVI</sequence>
<reference evidence="3 4" key="1">
    <citation type="journal article" date="2019" name="Nat. Microbiol.">
        <title>Mediterranean grassland soil C-N compound turnover is dependent on rainfall and depth, and is mediated by genomically divergent microorganisms.</title>
        <authorList>
            <person name="Diamond S."/>
            <person name="Andeer P.F."/>
            <person name="Li Z."/>
            <person name="Crits-Christoph A."/>
            <person name="Burstein D."/>
            <person name="Anantharaman K."/>
            <person name="Lane K.R."/>
            <person name="Thomas B.C."/>
            <person name="Pan C."/>
            <person name="Northen T.R."/>
            <person name="Banfield J.F."/>
        </authorList>
    </citation>
    <scope>NUCLEOTIDE SEQUENCE [LARGE SCALE GENOMIC DNA]</scope>
    <source>
        <strain evidence="3">NP_8</strain>
    </source>
</reference>
<dbReference type="AlphaFoldDB" id="A0A537J1K7"/>
<gene>
    <name evidence="3" type="ORF">E6H05_00055</name>
</gene>
<keyword evidence="1 3" id="KW-0808">Transferase</keyword>